<proteinExistence type="predicted"/>
<sequence>MRPVVLVGHRHSCPLHGIGTVTTGSDGVTVNGRPVARVGDMTSCGATIVSGSSTTFGGKAVARMGDATSHGGTLIEGDDGWLLD</sequence>
<evidence type="ECO:0000313" key="1">
    <source>
        <dbReference type="EMBL" id="ABE29960.1"/>
    </source>
</evidence>
<dbReference type="AlphaFoldDB" id="Q141M9"/>
<dbReference type="CDD" id="cd14743">
    <property type="entry name" value="PAAR_CT_1"/>
    <property type="match status" value="1"/>
</dbReference>
<keyword evidence="2" id="KW-1185">Reference proteome</keyword>
<name>Q141M9_PARXL</name>
<dbReference type="KEGG" id="bxb:DR64_696"/>
<dbReference type="InterPro" id="IPR008727">
    <property type="entry name" value="PAAR_motif"/>
</dbReference>
<dbReference type="Proteomes" id="UP000001817">
    <property type="component" value="Chromosome 1"/>
</dbReference>
<organism evidence="1 2">
    <name type="scientific">Paraburkholderia xenovorans (strain LB400)</name>
    <dbReference type="NCBI Taxonomy" id="266265"/>
    <lineage>
        <taxon>Bacteria</taxon>
        <taxon>Pseudomonadati</taxon>
        <taxon>Pseudomonadota</taxon>
        <taxon>Betaproteobacteria</taxon>
        <taxon>Burkholderiales</taxon>
        <taxon>Burkholderiaceae</taxon>
        <taxon>Paraburkholderia</taxon>
    </lineage>
</organism>
<dbReference type="RefSeq" id="WP_011487674.1">
    <property type="nucleotide sequence ID" value="NC_007951.1"/>
</dbReference>
<protein>
    <recommendedName>
        <fullName evidence="3">PAAR repeat-containing protein</fullName>
    </recommendedName>
</protein>
<dbReference type="KEGG" id="bxe:Bxe_A3019"/>
<dbReference type="Pfam" id="PF05488">
    <property type="entry name" value="PAAR_motif"/>
    <property type="match status" value="1"/>
</dbReference>
<reference evidence="1 2" key="1">
    <citation type="journal article" date="2006" name="Proc. Natl. Acad. Sci. U.S.A.">
        <title>Burkholderia xenovorans LB400 harbors a multi-replicon, 9.73-Mbp genome shaped for versatility.</title>
        <authorList>
            <person name="Chain P.S."/>
            <person name="Denef V.J."/>
            <person name="Konstantinidis K.T."/>
            <person name="Vergez L.M."/>
            <person name="Agullo L."/>
            <person name="Reyes V.L."/>
            <person name="Hauser L."/>
            <person name="Cordova M."/>
            <person name="Gomez L."/>
            <person name="Gonzalez M."/>
            <person name="Land M."/>
            <person name="Lao V."/>
            <person name="Larimer F."/>
            <person name="LiPuma J.J."/>
            <person name="Mahenthiralingam E."/>
            <person name="Malfatti S.A."/>
            <person name="Marx C.J."/>
            <person name="Parnell J.J."/>
            <person name="Ramette A."/>
            <person name="Richardson P."/>
            <person name="Seeger M."/>
            <person name="Smith D."/>
            <person name="Spilker T."/>
            <person name="Sul W.J."/>
            <person name="Tsoi T.V."/>
            <person name="Ulrich L.E."/>
            <person name="Zhulin I.B."/>
            <person name="Tiedje J.M."/>
        </authorList>
    </citation>
    <scope>NUCLEOTIDE SEQUENCE [LARGE SCALE GENOMIC DNA]</scope>
    <source>
        <strain evidence="1 2">LB400</strain>
    </source>
</reference>
<dbReference type="EMBL" id="CP000270">
    <property type="protein sequence ID" value="ABE29960.1"/>
    <property type="molecule type" value="Genomic_DNA"/>
</dbReference>
<gene>
    <name evidence="1" type="ORF">Bxe_A3019</name>
</gene>
<dbReference type="eggNOG" id="COG4104">
    <property type="taxonomic scope" value="Bacteria"/>
</dbReference>
<dbReference type="PATRIC" id="fig|266265.5.peg.1467"/>
<evidence type="ECO:0008006" key="3">
    <source>
        <dbReference type="Google" id="ProtNLM"/>
    </source>
</evidence>
<evidence type="ECO:0000313" key="2">
    <source>
        <dbReference type="Proteomes" id="UP000001817"/>
    </source>
</evidence>
<dbReference type="Gene3D" id="2.60.200.60">
    <property type="match status" value="1"/>
</dbReference>
<accession>Q141M9</accession>
<dbReference type="OrthoDB" id="9807902at2"/>
<dbReference type="STRING" id="266265.Bxe_A3019"/>